<evidence type="ECO:0000256" key="5">
    <source>
        <dbReference type="ARBA" id="ARBA00023242"/>
    </source>
</evidence>
<keyword evidence="2" id="KW-0217">Developmental protein</keyword>
<dbReference type="GO" id="GO:0005634">
    <property type="term" value="C:nucleus"/>
    <property type="evidence" value="ECO:0007669"/>
    <property type="project" value="UniProtKB-SubCell"/>
</dbReference>
<evidence type="ECO:0000256" key="8">
    <source>
        <dbReference type="SAM" id="MobiDB-lite"/>
    </source>
</evidence>
<feature type="domain" description="Homeobox" evidence="9">
    <location>
        <begin position="14"/>
        <end position="74"/>
    </location>
</feature>
<keyword evidence="4 6" id="KW-0371">Homeobox</keyword>
<evidence type="ECO:0000313" key="11">
    <source>
        <dbReference type="Proteomes" id="UP001195483"/>
    </source>
</evidence>
<reference evidence="10" key="2">
    <citation type="journal article" date="2021" name="Genome Biol. Evol.">
        <title>Developing a high-quality reference genome for a parasitic bivalve with doubly uniparental inheritance (Bivalvia: Unionida).</title>
        <authorList>
            <person name="Smith C.H."/>
        </authorList>
    </citation>
    <scope>NUCLEOTIDE SEQUENCE</scope>
    <source>
        <strain evidence="10">CHS0354</strain>
        <tissue evidence="10">Mantle</tissue>
    </source>
</reference>
<comment type="subcellular location">
    <subcellularLocation>
        <location evidence="1 6 7">Nucleus</location>
    </subcellularLocation>
</comment>
<name>A0AAE0VJX4_9BIVA</name>
<dbReference type="Gene3D" id="1.10.10.60">
    <property type="entry name" value="Homeodomain-like"/>
    <property type="match status" value="1"/>
</dbReference>
<dbReference type="GO" id="GO:0000978">
    <property type="term" value="F:RNA polymerase II cis-regulatory region sequence-specific DNA binding"/>
    <property type="evidence" value="ECO:0007669"/>
    <property type="project" value="TreeGrafter"/>
</dbReference>
<feature type="DNA-binding region" description="Homeobox" evidence="6">
    <location>
        <begin position="16"/>
        <end position="75"/>
    </location>
</feature>
<dbReference type="CDD" id="cd00086">
    <property type="entry name" value="homeodomain"/>
    <property type="match status" value="1"/>
</dbReference>
<dbReference type="Pfam" id="PF00046">
    <property type="entry name" value="Homeodomain"/>
    <property type="match status" value="1"/>
</dbReference>
<proteinExistence type="predicted"/>
<keyword evidence="5 6" id="KW-0539">Nucleus</keyword>
<keyword evidence="3 6" id="KW-0238">DNA-binding</keyword>
<dbReference type="Proteomes" id="UP001195483">
    <property type="component" value="Unassembled WGS sequence"/>
</dbReference>
<dbReference type="PROSITE" id="PS50071">
    <property type="entry name" value="HOMEOBOX_2"/>
    <property type="match status" value="1"/>
</dbReference>
<accession>A0AAE0VJX4</accession>
<comment type="caution">
    <text evidence="10">The sequence shown here is derived from an EMBL/GenBank/DDBJ whole genome shotgun (WGS) entry which is preliminary data.</text>
</comment>
<dbReference type="SUPFAM" id="SSF46689">
    <property type="entry name" value="Homeodomain-like"/>
    <property type="match status" value="1"/>
</dbReference>
<dbReference type="GO" id="GO:0000981">
    <property type="term" value="F:DNA-binding transcription factor activity, RNA polymerase II-specific"/>
    <property type="evidence" value="ECO:0007669"/>
    <property type="project" value="TreeGrafter"/>
</dbReference>
<sequence length="404" mass="44694">MTNYKCDACRPFTPPPPRERLSYTRYQLQLLNGIYSQVRYPNSIQKQLIAKRVGITREQVKVWFQNRRRKDVVGATKSKSDQEDDKKSDKTDDDNDSCGGDSSSVCGEPSENHKDSPGGDLVSSVVMKSIIAELTRYEKNPLKVKTKKKHKSDKVKANVLRVGLASMSANGYDMVSPPNQITPSAFEKNGSLNLFTHSKESSAFETPKIGNGSVMNPPESSVGILPSGNNRQSGLLYSLHTQATPSLLPGGQPSLYRPNVTHPDTPVLSNLPSYKLCLEAKCKDVIPAGPSYSHNYSLSRSFHYLSDSNRNISHFTNPNGNLALNNVFPFPFIADSPLLLSSLRHAEQPFHPSAHYLHLSRKDDPYQPLVISSLSNPYFVSPPPIPAWTNHNLSGPSHPNLSQQ</sequence>
<dbReference type="PANTHER" id="PTHR45793:SF5">
    <property type="entry name" value="HOMEOTIC PROTEIN OCELLILESS"/>
    <property type="match status" value="1"/>
</dbReference>
<dbReference type="PANTHER" id="PTHR45793">
    <property type="entry name" value="HOMEOBOX PROTEIN"/>
    <property type="match status" value="1"/>
</dbReference>
<gene>
    <name evidence="10" type="ORF">CHS0354_001499</name>
</gene>
<feature type="region of interest" description="Disordered" evidence="8">
    <location>
        <begin position="71"/>
        <end position="121"/>
    </location>
</feature>
<evidence type="ECO:0000256" key="2">
    <source>
        <dbReference type="ARBA" id="ARBA00022473"/>
    </source>
</evidence>
<feature type="compositionally biased region" description="Basic and acidic residues" evidence="8">
    <location>
        <begin position="78"/>
        <end position="90"/>
    </location>
</feature>
<evidence type="ECO:0000256" key="7">
    <source>
        <dbReference type="RuleBase" id="RU000682"/>
    </source>
</evidence>
<organism evidence="10 11">
    <name type="scientific">Potamilus streckersoni</name>
    <dbReference type="NCBI Taxonomy" id="2493646"/>
    <lineage>
        <taxon>Eukaryota</taxon>
        <taxon>Metazoa</taxon>
        <taxon>Spiralia</taxon>
        <taxon>Lophotrochozoa</taxon>
        <taxon>Mollusca</taxon>
        <taxon>Bivalvia</taxon>
        <taxon>Autobranchia</taxon>
        <taxon>Heteroconchia</taxon>
        <taxon>Palaeoheterodonta</taxon>
        <taxon>Unionida</taxon>
        <taxon>Unionoidea</taxon>
        <taxon>Unionidae</taxon>
        <taxon>Ambleminae</taxon>
        <taxon>Lampsilini</taxon>
        <taxon>Potamilus</taxon>
    </lineage>
</organism>
<dbReference type="InterPro" id="IPR001356">
    <property type="entry name" value="HD"/>
</dbReference>
<dbReference type="SMART" id="SM00389">
    <property type="entry name" value="HOX"/>
    <property type="match status" value="1"/>
</dbReference>
<evidence type="ECO:0000256" key="6">
    <source>
        <dbReference type="PROSITE-ProRule" id="PRU00108"/>
    </source>
</evidence>
<reference evidence="10" key="3">
    <citation type="submission" date="2023-05" db="EMBL/GenBank/DDBJ databases">
        <authorList>
            <person name="Smith C.H."/>
        </authorList>
    </citation>
    <scope>NUCLEOTIDE SEQUENCE</scope>
    <source>
        <strain evidence="10">CHS0354</strain>
        <tissue evidence="10">Mantle</tissue>
    </source>
</reference>
<evidence type="ECO:0000256" key="1">
    <source>
        <dbReference type="ARBA" id="ARBA00004123"/>
    </source>
</evidence>
<evidence type="ECO:0000256" key="3">
    <source>
        <dbReference type="ARBA" id="ARBA00023125"/>
    </source>
</evidence>
<evidence type="ECO:0000256" key="4">
    <source>
        <dbReference type="ARBA" id="ARBA00023155"/>
    </source>
</evidence>
<dbReference type="AlphaFoldDB" id="A0AAE0VJX4"/>
<evidence type="ECO:0000259" key="9">
    <source>
        <dbReference type="PROSITE" id="PS50071"/>
    </source>
</evidence>
<protein>
    <recommendedName>
        <fullName evidence="9">Homeobox domain-containing protein</fullName>
    </recommendedName>
</protein>
<dbReference type="EMBL" id="JAEAOA010000142">
    <property type="protein sequence ID" value="KAK3580381.1"/>
    <property type="molecule type" value="Genomic_DNA"/>
</dbReference>
<reference evidence="10" key="1">
    <citation type="journal article" date="2021" name="Genome Biol. Evol.">
        <title>A High-Quality Reference Genome for a Parasitic Bivalve with Doubly Uniparental Inheritance (Bivalvia: Unionida).</title>
        <authorList>
            <person name="Smith C.H."/>
        </authorList>
    </citation>
    <scope>NUCLEOTIDE SEQUENCE</scope>
    <source>
        <strain evidence="10">CHS0354</strain>
    </source>
</reference>
<dbReference type="InterPro" id="IPR009057">
    <property type="entry name" value="Homeodomain-like_sf"/>
</dbReference>
<evidence type="ECO:0000313" key="10">
    <source>
        <dbReference type="EMBL" id="KAK3580381.1"/>
    </source>
</evidence>
<keyword evidence="11" id="KW-1185">Reference proteome</keyword>
<feature type="region of interest" description="Disordered" evidence="8">
    <location>
        <begin position="1"/>
        <end position="20"/>
    </location>
</feature>